<dbReference type="GO" id="GO:0015129">
    <property type="term" value="F:lactate transmembrane transporter activity"/>
    <property type="evidence" value="ECO:0007669"/>
    <property type="project" value="UniProtKB-UniRule"/>
</dbReference>
<dbReference type="eggNOG" id="COG1620">
    <property type="taxonomic scope" value="Bacteria"/>
</dbReference>
<evidence type="ECO:0000256" key="3">
    <source>
        <dbReference type="ARBA" id="ARBA00022448"/>
    </source>
</evidence>
<feature type="transmembrane region" description="Helical" evidence="8">
    <location>
        <begin position="275"/>
        <end position="295"/>
    </location>
</feature>
<accession>M1MGT8</accession>
<protein>
    <recommendedName>
        <fullName evidence="8">L-lactate permease</fullName>
    </recommendedName>
</protein>
<dbReference type="GO" id="GO:0005886">
    <property type="term" value="C:plasma membrane"/>
    <property type="evidence" value="ECO:0007669"/>
    <property type="project" value="UniProtKB-SubCell"/>
</dbReference>
<feature type="transmembrane region" description="Helical" evidence="8">
    <location>
        <begin position="140"/>
        <end position="160"/>
    </location>
</feature>
<feature type="transmembrane region" description="Helical" evidence="8">
    <location>
        <begin position="180"/>
        <end position="198"/>
    </location>
</feature>
<feature type="transmembrane region" description="Helical" evidence="8">
    <location>
        <begin position="103"/>
        <end position="128"/>
    </location>
</feature>
<evidence type="ECO:0000256" key="8">
    <source>
        <dbReference type="RuleBase" id="RU365092"/>
    </source>
</evidence>
<evidence type="ECO:0000313" key="9">
    <source>
        <dbReference type="EMBL" id="AGF54166.1"/>
    </source>
</evidence>
<evidence type="ECO:0000256" key="2">
    <source>
        <dbReference type="ARBA" id="ARBA00010100"/>
    </source>
</evidence>
<gene>
    <name evidence="9" type="primary">lctP1</name>
    <name evidence="9" type="ORF">Cspa_c03480</name>
</gene>
<sequence>MYLSFFLACIPIVWLMVSLGKLKIPGYKACPIGYLITVLIAVIILKMNITNAITATLEGVATALWPIVLVIIGAVFTYNLSIYTGSMEIIKKIMTSVTSDKRILVLILAWGFGGFLEAVAGFGTAVAIPASILAALGFEPVFAAIICLVANTTPTAFGAIGLPVSTLAQVTGLDVGQLSYITTVQLTIMIILIPFILVSLTGNGIKAIKGVFGITLASGIAFAVPQILVAKFIGAELPAVIGSIVSIAVTIFMAKKFYNDKNDEKEIDVTFKEGFMAWLPFVLVFLFVMICSPLFKAIYTPLSQIKTSILIYTGQGAKPDTFSWIVTPGVLIIIATYLGGLLQGYKLKEISVVLVKTFKQMTKSAVTIVSIVSLAKIMGYSGMINSIAQVLVLVAGGFYPAVAPVIGALGTFITGSDTSANILFGQLQVQVANAIGANPYWIAAGNVLGTTAGKMISPQSIAVATAATGLIGNEGKILNSALKVCVVYIVISGIIVFFGGSILGF</sequence>
<keyword evidence="7 8" id="KW-0472">Membrane</keyword>
<comment type="similarity">
    <text evidence="2 8">Belongs to the lactate permease family.</text>
</comment>
<dbReference type="STRING" id="36745.CLSAP_03430"/>
<dbReference type="GO" id="GO:0015295">
    <property type="term" value="F:solute:proton symporter activity"/>
    <property type="evidence" value="ECO:0007669"/>
    <property type="project" value="TreeGrafter"/>
</dbReference>
<dbReference type="PATRIC" id="fig|931276.5.peg.328"/>
<feature type="transmembrane region" description="Helical" evidence="8">
    <location>
        <begin position="390"/>
        <end position="413"/>
    </location>
</feature>
<dbReference type="Pfam" id="PF02652">
    <property type="entry name" value="Lactate_perm"/>
    <property type="match status" value="1"/>
</dbReference>
<dbReference type="OrthoDB" id="9761056at2"/>
<feature type="transmembrane region" description="Helical" evidence="8">
    <location>
        <begin position="235"/>
        <end position="254"/>
    </location>
</feature>
<dbReference type="PANTHER" id="PTHR30003:SF0">
    <property type="entry name" value="GLYCOLATE PERMEASE GLCA-RELATED"/>
    <property type="match status" value="1"/>
</dbReference>
<keyword evidence="10" id="KW-1185">Reference proteome</keyword>
<keyword evidence="3 8" id="KW-0813">Transport</keyword>
<dbReference type="KEGG" id="csr:Cspa_c03480"/>
<evidence type="ECO:0000256" key="6">
    <source>
        <dbReference type="ARBA" id="ARBA00022989"/>
    </source>
</evidence>
<evidence type="ECO:0000256" key="4">
    <source>
        <dbReference type="ARBA" id="ARBA00022475"/>
    </source>
</evidence>
<evidence type="ECO:0000256" key="7">
    <source>
        <dbReference type="ARBA" id="ARBA00023136"/>
    </source>
</evidence>
<dbReference type="NCBIfam" id="TIGR00795">
    <property type="entry name" value="lctP"/>
    <property type="match status" value="1"/>
</dbReference>
<dbReference type="AlphaFoldDB" id="M1MGT8"/>
<name>M1MGT8_9CLOT</name>
<keyword evidence="5 8" id="KW-0812">Transmembrane</keyword>
<feature type="transmembrane region" description="Helical" evidence="8">
    <location>
        <begin position="210"/>
        <end position="229"/>
    </location>
</feature>
<evidence type="ECO:0000256" key="1">
    <source>
        <dbReference type="ARBA" id="ARBA00004651"/>
    </source>
</evidence>
<dbReference type="HOGENOM" id="CLU_021628_0_0_9"/>
<feature type="transmembrane region" description="Helical" evidence="8">
    <location>
        <begin position="485"/>
        <end position="504"/>
    </location>
</feature>
<feature type="transmembrane region" description="Helical" evidence="8">
    <location>
        <begin position="61"/>
        <end position="83"/>
    </location>
</feature>
<dbReference type="EMBL" id="CP004121">
    <property type="protein sequence ID" value="AGF54166.1"/>
    <property type="molecule type" value="Genomic_DNA"/>
</dbReference>
<organism evidence="9 10">
    <name type="scientific">Clostridium saccharoperbutylacetonicum N1-4(HMT)</name>
    <dbReference type="NCBI Taxonomy" id="931276"/>
    <lineage>
        <taxon>Bacteria</taxon>
        <taxon>Bacillati</taxon>
        <taxon>Bacillota</taxon>
        <taxon>Clostridia</taxon>
        <taxon>Eubacteriales</taxon>
        <taxon>Clostridiaceae</taxon>
        <taxon>Clostridium</taxon>
    </lineage>
</organism>
<comment type="subcellular location">
    <subcellularLocation>
        <location evidence="1 8">Cell membrane</location>
        <topology evidence="1 8">Multi-pass membrane protein</topology>
    </subcellularLocation>
</comment>
<dbReference type="Proteomes" id="UP000011728">
    <property type="component" value="Chromosome"/>
</dbReference>
<evidence type="ECO:0000313" key="10">
    <source>
        <dbReference type="Proteomes" id="UP000011728"/>
    </source>
</evidence>
<feature type="transmembrane region" description="Helical" evidence="8">
    <location>
        <begin position="365"/>
        <end position="384"/>
    </location>
</feature>
<feature type="transmembrane region" description="Helical" evidence="8">
    <location>
        <begin position="32"/>
        <end position="49"/>
    </location>
</feature>
<keyword evidence="4 8" id="KW-1003">Cell membrane</keyword>
<dbReference type="PANTHER" id="PTHR30003">
    <property type="entry name" value="L-LACTATE PERMEASE"/>
    <property type="match status" value="1"/>
</dbReference>
<reference evidence="9 10" key="1">
    <citation type="submission" date="2013-02" db="EMBL/GenBank/DDBJ databases">
        <title>Genome sequence of Clostridium saccharoperbutylacetonicum N1-4(HMT).</title>
        <authorList>
            <person name="Poehlein A."/>
            <person name="Daniel R."/>
        </authorList>
    </citation>
    <scope>NUCLEOTIDE SEQUENCE [LARGE SCALE GENOMIC DNA]</scope>
    <source>
        <strain evidence="10">N1-4(HMT)</strain>
    </source>
</reference>
<evidence type="ECO:0000256" key="5">
    <source>
        <dbReference type="ARBA" id="ARBA00022692"/>
    </source>
</evidence>
<dbReference type="InterPro" id="IPR003804">
    <property type="entry name" value="Lactate_perm"/>
</dbReference>
<keyword evidence="6 8" id="KW-1133">Transmembrane helix</keyword>
<feature type="transmembrane region" description="Helical" evidence="8">
    <location>
        <begin position="322"/>
        <end position="345"/>
    </location>
</feature>
<proteinExistence type="inferred from homology"/>
<comment type="function">
    <text evidence="8">Uptake of L-lactate across the membrane. Can also transport D-lactate and glycolate.</text>
</comment>